<dbReference type="Proteomes" id="UP000886523">
    <property type="component" value="Unassembled WGS sequence"/>
</dbReference>
<dbReference type="AlphaFoldDB" id="A0A9P6E1Q8"/>
<dbReference type="PANTHER" id="PTHR11129:SF2">
    <property type="entry name" value="GERANYLGERANYL TRANSFERASE TYPE-2 SUBUNIT ALPHA"/>
    <property type="match status" value="1"/>
</dbReference>
<dbReference type="GO" id="GO:0004663">
    <property type="term" value="F:Rab geranylgeranyltransferase activity"/>
    <property type="evidence" value="ECO:0007669"/>
    <property type="project" value="UniProtKB-UniRule"/>
</dbReference>
<dbReference type="InterPro" id="IPR002088">
    <property type="entry name" value="Prenyl_trans_a"/>
</dbReference>
<evidence type="ECO:0000256" key="6">
    <source>
        <dbReference type="RuleBase" id="RU367120"/>
    </source>
</evidence>
<keyword evidence="4" id="KW-0677">Repeat</keyword>
<keyword evidence="2 6" id="KW-0637">Prenyltransferase</keyword>
<evidence type="ECO:0000313" key="8">
    <source>
        <dbReference type="Proteomes" id="UP000886523"/>
    </source>
</evidence>
<dbReference type="EC" id="2.5.1.60" evidence="6"/>
<gene>
    <name evidence="7" type="ORF">BS47DRAFT_1370925</name>
</gene>
<protein>
    <recommendedName>
        <fullName evidence="6">Geranylgeranyl transferase type-2 subunit alpha</fullName>
        <ecNumber evidence="6">2.5.1.60</ecNumber>
    </recommendedName>
    <alternativeName>
        <fullName evidence="6">Geranylgeranyl transferase type II subunit alpha</fullName>
    </alternativeName>
</protein>
<evidence type="ECO:0000256" key="1">
    <source>
        <dbReference type="ARBA" id="ARBA00006734"/>
    </source>
</evidence>
<keyword evidence="8" id="KW-1185">Reference proteome</keyword>
<dbReference type="PROSITE" id="PS51147">
    <property type="entry name" value="PFTA"/>
    <property type="match status" value="5"/>
</dbReference>
<evidence type="ECO:0000256" key="5">
    <source>
        <dbReference type="ARBA" id="ARBA00047658"/>
    </source>
</evidence>
<evidence type="ECO:0000256" key="2">
    <source>
        <dbReference type="ARBA" id="ARBA00022602"/>
    </source>
</evidence>
<dbReference type="PANTHER" id="PTHR11129">
    <property type="entry name" value="PROTEIN FARNESYLTRANSFERASE ALPHA SUBUNIT/RAB GERANYLGERANYL TRANSFERASE ALPHA SUBUNIT"/>
    <property type="match status" value="1"/>
</dbReference>
<dbReference type="Pfam" id="PF01239">
    <property type="entry name" value="PPTA"/>
    <property type="match status" value="5"/>
</dbReference>
<evidence type="ECO:0000256" key="3">
    <source>
        <dbReference type="ARBA" id="ARBA00022679"/>
    </source>
</evidence>
<name>A0A9P6E1Q8_9AGAM</name>
<dbReference type="SUPFAM" id="SSF48439">
    <property type="entry name" value="Protein prenylyltransferase"/>
    <property type="match status" value="1"/>
</dbReference>
<proteinExistence type="inferred from homology"/>
<comment type="function">
    <text evidence="6">Catalyzes the transfer of a geranyl-geranyl moiety from geranyl-geranyl pyrophosphate to cysteines occuring in specific C-terminal amino acid sequences.</text>
</comment>
<comment type="catalytic activity">
    <reaction evidence="5 6">
        <text>geranylgeranyl diphosphate + L-cysteinyl-[protein] = S-geranylgeranyl-L-cysteinyl-[protein] + diphosphate</text>
        <dbReference type="Rhea" id="RHEA:21240"/>
        <dbReference type="Rhea" id="RHEA-COMP:10131"/>
        <dbReference type="Rhea" id="RHEA-COMP:11537"/>
        <dbReference type="ChEBI" id="CHEBI:29950"/>
        <dbReference type="ChEBI" id="CHEBI:33019"/>
        <dbReference type="ChEBI" id="CHEBI:57533"/>
        <dbReference type="ChEBI" id="CHEBI:86021"/>
        <dbReference type="EC" id="2.5.1.60"/>
    </reaction>
</comment>
<comment type="similarity">
    <text evidence="1 6">Belongs to the protein prenyltransferase subunit alpha family.</text>
</comment>
<dbReference type="Gene3D" id="1.25.40.120">
    <property type="entry name" value="Protein prenylyltransferase"/>
    <property type="match status" value="1"/>
</dbReference>
<dbReference type="OrthoDB" id="1658at2759"/>
<dbReference type="GO" id="GO:0005968">
    <property type="term" value="C:Rab-protein geranylgeranyltransferase complex"/>
    <property type="evidence" value="ECO:0007669"/>
    <property type="project" value="TreeGrafter"/>
</dbReference>
<dbReference type="EMBL" id="MU128921">
    <property type="protein sequence ID" value="KAF9518935.1"/>
    <property type="molecule type" value="Genomic_DNA"/>
</dbReference>
<accession>A0A9P6E1Q8</accession>
<evidence type="ECO:0000313" key="7">
    <source>
        <dbReference type="EMBL" id="KAF9518935.1"/>
    </source>
</evidence>
<keyword evidence="3 6" id="KW-0808">Transferase</keyword>
<reference evidence="7" key="1">
    <citation type="journal article" date="2020" name="Nat. Commun.">
        <title>Large-scale genome sequencing of mycorrhizal fungi provides insights into the early evolution of symbiotic traits.</title>
        <authorList>
            <person name="Miyauchi S."/>
            <person name="Kiss E."/>
            <person name="Kuo A."/>
            <person name="Drula E."/>
            <person name="Kohler A."/>
            <person name="Sanchez-Garcia M."/>
            <person name="Morin E."/>
            <person name="Andreopoulos B."/>
            <person name="Barry K.W."/>
            <person name="Bonito G."/>
            <person name="Buee M."/>
            <person name="Carver A."/>
            <person name="Chen C."/>
            <person name="Cichocki N."/>
            <person name="Clum A."/>
            <person name="Culley D."/>
            <person name="Crous P.W."/>
            <person name="Fauchery L."/>
            <person name="Girlanda M."/>
            <person name="Hayes R.D."/>
            <person name="Keri Z."/>
            <person name="LaButti K."/>
            <person name="Lipzen A."/>
            <person name="Lombard V."/>
            <person name="Magnuson J."/>
            <person name="Maillard F."/>
            <person name="Murat C."/>
            <person name="Nolan M."/>
            <person name="Ohm R.A."/>
            <person name="Pangilinan J."/>
            <person name="Pereira M.F."/>
            <person name="Perotto S."/>
            <person name="Peter M."/>
            <person name="Pfister S."/>
            <person name="Riley R."/>
            <person name="Sitrit Y."/>
            <person name="Stielow J.B."/>
            <person name="Szollosi G."/>
            <person name="Zifcakova L."/>
            <person name="Stursova M."/>
            <person name="Spatafora J.W."/>
            <person name="Tedersoo L."/>
            <person name="Vaario L.M."/>
            <person name="Yamada A."/>
            <person name="Yan M."/>
            <person name="Wang P."/>
            <person name="Xu J."/>
            <person name="Bruns T."/>
            <person name="Baldrian P."/>
            <person name="Vilgalys R."/>
            <person name="Dunand C."/>
            <person name="Henrissat B."/>
            <person name="Grigoriev I.V."/>
            <person name="Hibbett D."/>
            <person name="Nagy L.G."/>
            <person name="Martin F.M."/>
        </authorList>
    </citation>
    <scope>NUCLEOTIDE SEQUENCE</scope>
    <source>
        <strain evidence="7">UP504</strain>
    </source>
</reference>
<sequence length="360" mass="41508">MAYVGQRANARNYRERKEKELAKIKSYNALSDRVLAKKHFGDYSIEALDLTTDLLAINPEFYTIWNYRRHIFLNGVFPKSNPAEIHARLKDDLEFTLRALKQHPKVYWIWNHRRWCLEHIPVAHDARPEAQGGAERDGLDWQRQSWARELFVVEKMMDADPRNFHAWNYRRYVLASLPPDPPSGDSPSSGPSLALHRTPASELAFTTKKIEANFSNFSAWHQRSKVYAATGQMADASIRDAGQLNSPLFLDLNSSFVNQAMYTDPNDQSAWIYHRWLISQNPDPAVIHREIQIIQDLLAEEPDSKWCLESLEDGSVKTEVTKILQRLIDIDPKRKERYHDLGLELATATTATTTNQHLST</sequence>
<organism evidence="7 8">
    <name type="scientific">Hydnum rufescens UP504</name>
    <dbReference type="NCBI Taxonomy" id="1448309"/>
    <lineage>
        <taxon>Eukaryota</taxon>
        <taxon>Fungi</taxon>
        <taxon>Dikarya</taxon>
        <taxon>Basidiomycota</taxon>
        <taxon>Agaricomycotina</taxon>
        <taxon>Agaricomycetes</taxon>
        <taxon>Cantharellales</taxon>
        <taxon>Hydnaceae</taxon>
        <taxon>Hydnum</taxon>
    </lineage>
</organism>
<dbReference type="GO" id="GO:0097354">
    <property type="term" value="P:prenylation"/>
    <property type="evidence" value="ECO:0007669"/>
    <property type="project" value="UniProtKB-UniRule"/>
</dbReference>
<comment type="caution">
    <text evidence="7">The sequence shown here is derived from an EMBL/GenBank/DDBJ whole genome shotgun (WGS) entry which is preliminary data.</text>
</comment>
<evidence type="ECO:0000256" key="4">
    <source>
        <dbReference type="ARBA" id="ARBA00022737"/>
    </source>
</evidence>